<dbReference type="InterPro" id="IPR003149">
    <property type="entry name" value="Fe_hydrogenase_ssu"/>
</dbReference>
<evidence type="ECO:0000259" key="15">
    <source>
        <dbReference type="PROSITE" id="PS51379"/>
    </source>
</evidence>
<dbReference type="GO" id="GO:0042773">
    <property type="term" value="P:ATP synthesis coupled electron transport"/>
    <property type="evidence" value="ECO:0007669"/>
    <property type="project" value="InterPro"/>
</dbReference>
<keyword evidence="11" id="KW-0520">NAD</keyword>
<dbReference type="Gene3D" id="3.40.950.10">
    <property type="entry name" value="Fe-only Hydrogenase (Larger Subunit), Chain L, domain 3"/>
    <property type="match status" value="1"/>
</dbReference>
<name>A0A1F2PKU0_9FIRM</name>
<dbReference type="PROSITE" id="PS00198">
    <property type="entry name" value="4FE4S_FER_1"/>
    <property type="match status" value="1"/>
</dbReference>
<dbReference type="PROSITE" id="PS51085">
    <property type="entry name" value="2FE2S_FER_2"/>
    <property type="match status" value="1"/>
</dbReference>
<keyword evidence="6" id="KW-0479">Metal-binding</keyword>
<dbReference type="RefSeq" id="WP_070370043.1">
    <property type="nucleotide sequence ID" value="NZ_LKEU01000014.1"/>
</dbReference>
<dbReference type="EC" id="1.12.1.3" evidence="17"/>
<evidence type="ECO:0000256" key="4">
    <source>
        <dbReference type="ARBA" id="ARBA00022485"/>
    </source>
</evidence>
<dbReference type="OrthoDB" id="9805142at2"/>
<dbReference type="GO" id="GO:0050583">
    <property type="term" value="F:hydrogen dehydrogenase (NADP+) activity"/>
    <property type="evidence" value="ECO:0007669"/>
    <property type="project" value="UniProtKB-EC"/>
</dbReference>
<dbReference type="GO" id="GO:0008137">
    <property type="term" value="F:NADH dehydrogenase (ubiquinone) activity"/>
    <property type="evidence" value="ECO:0007669"/>
    <property type="project" value="InterPro"/>
</dbReference>
<dbReference type="PROSITE" id="PS00641">
    <property type="entry name" value="COMPLEX1_75K_1"/>
    <property type="match status" value="1"/>
</dbReference>
<keyword evidence="5" id="KW-0001">2Fe-2S</keyword>
<evidence type="ECO:0000313" key="17">
    <source>
        <dbReference type="EMBL" id="OFV71947.1"/>
    </source>
</evidence>
<keyword evidence="9" id="KW-0408">Iron</keyword>
<dbReference type="InterPro" id="IPR036991">
    <property type="entry name" value="Fe_hydrogenase_ssu_sf"/>
</dbReference>
<evidence type="ECO:0000256" key="1">
    <source>
        <dbReference type="ARBA" id="ARBA00001966"/>
    </source>
</evidence>
<dbReference type="InterPro" id="IPR054351">
    <property type="entry name" value="NADH_UbQ_OxRdtase_ferredoxin"/>
</dbReference>
<dbReference type="InterPro" id="IPR001041">
    <property type="entry name" value="2Fe-2S_ferredoxin-type"/>
</dbReference>
<sequence length="583" mass="63392">MKDVTFKINGQEMTVPEGTTILEAARMSNIDIPTLCYLKDVNEIGACRMCLVEIAGARALQAACVYPVANGIEVLTNSPAVRKARRVNLELILSNHNRECTTCVRSENCELQTLATDLGVSEIPFEGEKSGKLIDDLSTSVVRDESKCILCKRCVSVCTNVQSVAVLGTVGRGFTSQVQPVFDKSLAEVGCINCGQCIINCPVGALKEKSNIQQVWDAIADPTKTVIVQTAPAVRAGLGEDFGYPMGTSVTGKMAAALRRLGFDKVFDTDFGADVCIMEEGTELIGRVTNGGVLPMITSCSPGWIKFIETYYPEAIPHLSSCKSPQNITGALLKNHYAQANGIDPKDMVVVSIMPCTAKKYEVQREELCTDGNADVDISITTRELARMIKEARILFDKLPDEDFDDYYGESTGAAVIFGATGGVMEAAVRTVADVLNKKDIQEIEYHVVRGTDGIKQASVDVTPDLKVNLLVAHGGSNIREVMEMLKAGKLADTHFIELMACPGGCVNGGGQPIVSAKDKMDVDIRVERAKALYDEDANVLTYRKSHQNPSVIRLYEEYLEEPNSHKAHHILHTKYSAKPKLV</sequence>
<dbReference type="Pfam" id="PF22117">
    <property type="entry name" value="Fer4_Nqo3"/>
    <property type="match status" value="1"/>
</dbReference>
<comment type="cofactor">
    <cofactor evidence="13">
        <name>[2Fe-2S] cluster</name>
        <dbReference type="ChEBI" id="CHEBI:190135"/>
    </cofactor>
</comment>
<keyword evidence="8" id="KW-1278">Translocase</keyword>
<dbReference type="GO" id="GO:0016020">
    <property type="term" value="C:membrane"/>
    <property type="evidence" value="ECO:0007669"/>
    <property type="project" value="UniProtKB-SubCell"/>
</dbReference>
<dbReference type="InterPro" id="IPR017900">
    <property type="entry name" value="4Fe4S_Fe_S_CS"/>
</dbReference>
<dbReference type="SMART" id="SM00929">
    <property type="entry name" value="NADH-G_4Fe-4S_3"/>
    <property type="match status" value="1"/>
</dbReference>
<evidence type="ECO:0000256" key="5">
    <source>
        <dbReference type="ARBA" id="ARBA00022714"/>
    </source>
</evidence>
<dbReference type="NCBIfam" id="NF040763">
    <property type="entry name" value="FeFe_hydrog_A6"/>
    <property type="match status" value="1"/>
</dbReference>
<keyword evidence="12" id="KW-0472">Membrane</keyword>
<evidence type="ECO:0000259" key="16">
    <source>
        <dbReference type="PROSITE" id="PS51839"/>
    </source>
</evidence>
<comment type="similarity">
    <text evidence="3">Belongs to the complex I 75 kDa subunit family.</text>
</comment>
<evidence type="ECO:0000256" key="13">
    <source>
        <dbReference type="ARBA" id="ARBA00034078"/>
    </source>
</evidence>
<dbReference type="Gene3D" id="3.40.50.1780">
    <property type="match status" value="1"/>
</dbReference>
<dbReference type="InterPro" id="IPR049830">
    <property type="entry name" value="HndD"/>
</dbReference>
<dbReference type="AlphaFoldDB" id="A0A1F2PKU0"/>
<dbReference type="Pfam" id="PF02906">
    <property type="entry name" value="Fe_hyd_lg_C"/>
    <property type="match status" value="1"/>
</dbReference>
<evidence type="ECO:0000256" key="7">
    <source>
        <dbReference type="ARBA" id="ARBA00022737"/>
    </source>
</evidence>
<dbReference type="NCBIfam" id="TIGR02512">
    <property type="entry name" value="FeFe_hydrog_A"/>
    <property type="match status" value="1"/>
</dbReference>
<dbReference type="InterPro" id="IPR036010">
    <property type="entry name" value="2Fe-2S_ferredoxin-like_sf"/>
</dbReference>
<evidence type="ECO:0000256" key="10">
    <source>
        <dbReference type="ARBA" id="ARBA00023014"/>
    </source>
</evidence>
<dbReference type="InterPro" id="IPR050340">
    <property type="entry name" value="Cytosolic_Fe-S_CAF"/>
</dbReference>
<gene>
    <name evidence="17" type="primary">hndD</name>
    <name evidence="17" type="ORF">ACWI_06970</name>
</gene>
<comment type="caution">
    <text evidence="17">The sequence shown here is derived from an EMBL/GenBank/DDBJ whole genome shotgun (WGS) entry which is preliminary data.</text>
</comment>
<evidence type="ECO:0000259" key="14">
    <source>
        <dbReference type="PROSITE" id="PS51085"/>
    </source>
</evidence>
<dbReference type="SUPFAM" id="SSF53920">
    <property type="entry name" value="Fe-only hydrogenase"/>
    <property type="match status" value="1"/>
</dbReference>
<organism evidence="17 18">
    <name type="scientific">Acetobacterium wieringae</name>
    <dbReference type="NCBI Taxonomy" id="52694"/>
    <lineage>
        <taxon>Bacteria</taxon>
        <taxon>Bacillati</taxon>
        <taxon>Bacillota</taxon>
        <taxon>Clostridia</taxon>
        <taxon>Eubacteriales</taxon>
        <taxon>Eubacteriaceae</taxon>
        <taxon>Acetobacterium</taxon>
    </lineage>
</organism>
<dbReference type="InterPro" id="IPR013352">
    <property type="entry name" value="Fe_hydrogenase_subset"/>
</dbReference>
<evidence type="ECO:0000256" key="9">
    <source>
        <dbReference type="ARBA" id="ARBA00023004"/>
    </source>
</evidence>
<dbReference type="GO" id="GO:0005506">
    <property type="term" value="F:iron ion binding"/>
    <property type="evidence" value="ECO:0007669"/>
    <property type="project" value="InterPro"/>
</dbReference>
<evidence type="ECO:0000256" key="8">
    <source>
        <dbReference type="ARBA" id="ARBA00022967"/>
    </source>
</evidence>
<dbReference type="STRING" id="52694.ACWI_06970"/>
<dbReference type="Proteomes" id="UP000176244">
    <property type="component" value="Unassembled WGS sequence"/>
</dbReference>
<dbReference type="Pfam" id="PF13510">
    <property type="entry name" value="Fer2_4"/>
    <property type="match status" value="1"/>
</dbReference>
<dbReference type="GO" id="GO:0008901">
    <property type="term" value="F:ferredoxin hydrogenase activity"/>
    <property type="evidence" value="ECO:0007669"/>
    <property type="project" value="InterPro"/>
</dbReference>
<proteinExistence type="inferred from homology"/>
<dbReference type="PROSITE" id="PS51839">
    <property type="entry name" value="4FE4S_HC3"/>
    <property type="match status" value="1"/>
</dbReference>
<dbReference type="CDD" id="cd00207">
    <property type="entry name" value="fer2"/>
    <property type="match status" value="1"/>
</dbReference>
<reference evidence="17 18" key="1">
    <citation type="submission" date="2015-09" db="EMBL/GenBank/DDBJ databases">
        <title>Genome sequence of Acetobacterium wieringae DSM 1911.</title>
        <authorList>
            <person name="Poehlein A."/>
            <person name="Bengelsdorf F.R."/>
            <person name="Schiel-Bengelsdorf B."/>
            <person name="Duerre P."/>
            <person name="Daniel R."/>
        </authorList>
    </citation>
    <scope>NUCLEOTIDE SEQUENCE [LARGE SCALE GENOMIC DNA]</scope>
    <source>
        <strain evidence="17 18">DSM 1911</strain>
    </source>
</reference>
<feature type="domain" description="4Fe-4S His(Cys)3-ligated-type" evidence="16">
    <location>
        <begin position="80"/>
        <end position="119"/>
    </location>
</feature>
<comment type="cofactor">
    <cofactor evidence="1">
        <name>[4Fe-4S] cluster</name>
        <dbReference type="ChEBI" id="CHEBI:49883"/>
    </cofactor>
</comment>
<comment type="subcellular location">
    <subcellularLocation>
        <location evidence="2">Membrane</location>
    </subcellularLocation>
</comment>
<dbReference type="PROSITE" id="PS51379">
    <property type="entry name" value="4FE4S_FER_2"/>
    <property type="match status" value="2"/>
</dbReference>
<dbReference type="InterPro" id="IPR000283">
    <property type="entry name" value="NADH_UbQ_OxRdtase_75kDa_su_CS"/>
</dbReference>
<dbReference type="InterPro" id="IPR004108">
    <property type="entry name" value="Fe_hydrogenase_lsu_C"/>
</dbReference>
<dbReference type="SUPFAM" id="SSF54862">
    <property type="entry name" value="4Fe-4S ferredoxins"/>
    <property type="match status" value="1"/>
</dbReference>
<dbReference type="InterPro" id="IPR019574">
    <property type="entry name" value="NADH_UbQ_OxRdtase_Gsu_4Fe4S-bd"/>
</dbReference>
<keyword evidence="7" id="KW-0677">Repeat</keyword>
<protein>
    <submittedName>
        <fullName evidence="17">NADP-reducing hydrogenase subunit HndC</fullName>
        <ecNumber evidence="17">1.12.1.3</ecNumber>
    </submittedName>
</protein>
<evidence type="ECO:0000256" key="6">
    <source>
        <dbReference type="ARBA" id="ARBA00022723"/>
    </source>
</evidence>
<evidence type="ECO:0000256" key="3">
    <source>
        <dbReference type="ARBA" id="ARBA00005404"/>
    </source>
</evidence>
<evidence type="ECO:0000256" key="12">
    <source>
        <dbReference type="ARBA" id="ARBA00023136"/>
    </source>
</evidence>
<dbReference type="GO" id="GO:0051537">
    <property type="term" value="F:2 iron, 2 sulfur cluster binding"/>
    <property type="evidence" value="ECO:0007669"/>
    <property type="project" value="UniProtKB-KW"/>
</dbReference>
<dbReference type="GO" id="GO:0051539">
    <property type="term" value="F:4 iron, 4 sulfur cluster binding"/>
    <property type="evidence" value="ECO:0007669"/>
    <property type="project" value="UniProtKB-KW"/>
</dbReference>
<dbReference type="Gene3D" id="3.10.20.740">
    <property type="match status" value="1"/>
</dbReference>
<dbReference type="SUPFAM" id="SSF54292">
    <property type="entry name" value="2Fe-2S ferredoxin-like"/>
    <property type="match status" value="1"/>
</dbReference>
<dbReference type="Gene3D" id="3.30.70.20">
    <property type="match status" value="1"/>
</dbReference>
<evidence type="ECO:0000313" key="18">
    <source>
        <dbReference type="Proteomes" id="UP000176244"/>
    </source>
</evidence>
<evidence type="ECO:0000256" key="11">
    <source>
        <dbReference type="ARBA" id="ARBA00023027"/>
    </source>
</evidence>
<dbReference type="PANTHER" id="PTHR11615">
    <property type="entry name" value="NITRATE, FORMATE, IRON DEHYDROGENASE"/>
    <property type="match status" value="1"/>
</dbReference>
<evidence type="ECO:0000256" key="2">
    <source>
        <dbReference type="ARBA" id="ARBA00004370"/>
    </source>
</evidence>
<dbReference type="FunFam" id="3.30.70.20:FF:000035">
    <property type="entry name" value="Iron hydrogenase 1"/>
    <property type="match status" value="1"/>
</dbReference>
<dbReference type="Pfam" id="PF10588">
    <property type="entry name" value="NADH-G_4Fe-4S_3"/>
    <property type="match status" value="1"/>
</dbReference>
<dbReference type="InterPro" id="IPR017896">
    <property type="entry name" value="4Fe4S_Fe-S-bd"/>
</dbReference>
<keyword evidence="4" id="KW-0004">4Fe-4S</keyword>
<dbReference type="SMART" id="SM00902">
    <property type="entry name" value="Fe_hyd_SSU"/>
    <property type="match status" value="1"/>
</dbReference>
<dbReference type="EMBL" id="LKEU01000014">
    <property type="protein sequence ID" value="OFV71947.1"/>
    <property type="molecule type" value="Genomic_DNA"/>
</dbReference>
<feature type="domain" description="2Fe-2S ferredoxin-type" evidence="14">
    <location>
        <begin position="2"/>
        <end position="80"/>
    </location>
</feature>
<feature type="domain" description="4Fe-4S ferredoxin-type" evidence="15">
    <location>
        <begin position="139"/>
        <end position="169"/>
    </location>
</feature>
<keyword evidence="17" id="KW-0560">Oxidoreductase</keyword>
<keyword evidence="10" id="KW-0411">Iron-sulfur</keyword>
<feature type="domain" description="4Fe-4S ferredoxin-type" evidence="15">
    <location>
        <begin position="178"/>
        <end position="211"/>
    </location>
</feature>
<dbReference type="FunFam" id="3.10.20.740:FF:000004">
    <property type="entry name" value="NADH-quinone oxidoreductase"/>
    <property type="match status" value="1"/>
</dbReference>
<dbReference type="InterPro" id="IPR009016">
    <property type="entry name" value="Fe_hydrogenase"/>
</dbReference>
<accession>A0A1F2PKU0</accession>
<dbReference type="Pfam" id="PF02256">
    <property type="entry name" value="Fe_hyd_SSU"/>
    <property type="match status" value="1"/>
</dbReference>
<dbReference type="Gene3D" id="4.10.260.20">
    <property type="entry name" value="Iron hydrogenase, small subunit"/>
    <property type="match status" value="1"/>
</dbReference>